<evidence type="ECO:0000256" key="1">
    <source>
        <dbReference type="SAM" id="MobiDB-lite"/>
    </source>
</evidence>
<dbReference type="Proteomes" id="UP000233551">
    <property type="component" value="Unassembled WGS sequence"/>
</dbReference>
<proteinExistence type="predicted"/>
<dbReference type="AlphaFoldDB" id="A0A2I0J2V5"/>
<comment type="caution">
    <text evidence="2">The sequence shown here is derived from an EMBL/GenBank/DDBJ whole genome shotgun (WGS) entry which is preliminary data.</text>
</comment>
<accession>A0A2I0J2V5</accession>
<name>A0A2I0J2V5_PUNGR</name>
<reference evidence="2 3" key="1">
    <citation type="submission" date="2017-11" db="EMBL/GenBank/DDBJ databases">
        <title>De-novo sequencing of pomegranate (Punica granatum L.) genome.</title>
        <authorList>
            <person name="Akparov Z."/>
            <person name="Amiraslanov A."/>
            <person name="Hajiyeva S."/>
            <person name="Abbasov M."/>
            <person name="Kaur K."/>
            <person name="Hamwieh A."/>
            <person name="Solovyev V."/>
            <person name="Salamov A."/>
            <person name="Braich B."/>
            <person name="Kosarev P."/>
            <person name="Mahmoud A."/>
            <person name="Hajiyev E."/>
            <person name="Babayeva S."/>
            <person name="Izzatullayeva V."/>
            <person name="Mammadov A."/>
            <person name="Mammadov A."/>
            <person name="Sharifova S."/>
            <person name="Ojaghi J."/>
            <person name="Eynullazada K."/>
            <person name="Bayramov B."/>
            <person name="Abdulazimova A."/>
            <person name="Shahmuradov I."/>
        </authorList>
    </citation>
    <scope>NUCLEOTIDE SEQUENCE [LARGE SCALE GENOMIC DNA]</scope>
    <source>
        <strain evidence="3">cv. AG2017</strain>
        <tissue evidence="2">Leaf</tissue>
    </source>
</reference>
<protein>
    <submittedName>
        <fullName evidence="2">Uncharacterized protein</fullName>
    </submittedName>
</protein>
<evidence type="ECO:0000313" key="2">
    <source>
        <dbReference type="EMBL" id="PKI50561.1"/>
    </source>
</evidence>
<dbReference type="PANTHER" id="PTHR34222">
    <property type="entry name" value="GAG_PRE-INTEGRS DOMAIN-CONTAINING PROTEIN"/>
    <property type="match status" value="1"/>
</dbReference>
<evidence type="ECO:0000313" key="3">
    <source>
        <dbReference type="Proteomes" id="UP000233551"/>
    </source>
</evidence>
<feature type="region of interest" description="Disordered" evidence="1">
    <location>
        <begin position="323"/>
        <end position="350"/>
    </location>
</feature>
<keyword evidence="3" id="KW-1185">Reference proteome</keyword>
<sequence>MELGQWSWGDMWRPISGLKLLHSIVERQRTNSALYGRQSKATNRGRTLPQAVGNVQLNARFLDFQSLRGRAAEFCSWGKECQILWDDLRERFLQGNETRIHQLKIELKQDRKSVSEYYSKLKSLWDGLELYLDLSACTCDASAQIAAQKENEKVHQFLIGLNPEFSIIRSQILSIDPLSNVNRAHSMAALDEAQRLIAQRRDSSSEVMGFAAKVAIDSEGSNPNFSSNRGDFKPRAPLLPELKPCEPTKLERKSVGTVSVRRKLWVFLVLYSVDARRREFRVRFIQFRTIEQALFGQAISDASGPTESWAMEAQSVSPAFLFPESSKPYGGPGPGPWRIDSGPQQVSTSL</sequence>
<gene>
    <name evidence="2" type="ORF">CRG98_029067</name>
</gene>
<organism evidence="2 3">
    <name type="scientific">Punica granatum</name>
    <name type="common">Pomegranate</name>
    <dbReference type="NCBI Taxonomy" id="22663"/>
    <lineage>
        <taxon>Eukaryota</taxon>
        <taxon>Viridiplantae</taxon>
        <taxon>Streptophyta</taxon>
        <taxon>Embryophyta</taxon>
        <taxon>Tracheophyta</taxon>
        <taxon>Spermatophyta</taxon>
        <taxon>Magnoliopsida</taxon>
        <taxon>eudicotyledons</taxon>
        <taxon>Gunneridae</taxon>
        <taxon>Pentapetalae</taxon>
        <taxon>rosids</taxon>
        <taxon>malvids</taxon>
        <taxon>Myrtales</taxon>
        <taxon>Lythraceae</taxon>
        <taxon>Punica</taxon>
    </lineage>
</organism>
<dbReference type="PANTHER" id="PTHR34222:SF33">
    <property type="entry name" value="RETROTRANSPOSON GAG DOMAIN-CONTAINING PROTEIN"/>
    <property type="match status" value="1"/>
</dbReference>
<dbReference type="EMBL" id="PGOL01002103">
    <property type="protein sequence ID" value="PKI50561.1"/>
    <property type="molecule type" value="Genomic_DNA"/>
</dbReference>